<dbReference type="Gene3D" id="3.90.70.80">
    <property type="match status" value="1"/>
</dbReference>
<sequence>MPGMTFMHGPISIKHKPVLDIENRYLSGMTLCLSDIIPRTSHMWLRSIPDHMVLYLTKWPVSFKINVEKDEMQLKDNLHQGFVELCNDGETSSLRIFYLEHGEGRLERECTQISGLERAEDCSSLVFRICRLKSGIDCNEYVLIKPERSKDCHTIYYAFRYLQQKRIASNRLSARDNHHQQSVVQKRTLVKQLSKFQQISVTHQAYVASDLIKWKNSRKVVPQHVKNWNQKRKPFTSTEIYLCSPSKRFTHEPQKEANSILLDPLTKQHPEEPLKEGVLEINNITVKSNSLAKKITNLDDAFSYTHSRQSTSDLSKSFERLSAGTDAVSPKGFLNLGNSCYMNAVLQGLFHVEAFKALLNIVPESSQGTILSALKALRKNYQKATNAKKRCLLENVFKFLDDERFEMSEQEDAQEFLTIILDKINSELESLANNTDVEGNHPPESAMSLSSIFGFELKHEIICNKCGTEQIMYEKGLFLPIQIICEVNNDSPSLQMLLENCLKSEVVEHICPRCGGKQAIMSHEFRSLSKCLIIFLKRYDFKQSTPRRRQRKLKDAVKLSMCIRLITYNGENSKLKNCFNSFLPISNSISDDQVSFVLETPPNDLASSGSSNSGNVREDVKRAVQKNVSKTIQEIKDCGGGNFEEKIGWSTKSSAIAQDSSADERMDYLTLFCLPQPDFCERSCAELNIRYRSLAVRREPKPLFRKSVPSNITPVVADGNCFFRSIALYLSGSDEDHLIVRKSVVKFEEKYGDQLREVNHFSLAGWKEHLSKMANDGEWATEIELLALAALLDVEIWTFLNGSWLRYRPLYIVGKDGKSHKLSIQKYDGSARNAIFLINENFHYRPVLDIIPNSGISDYNLAAVISHKGIGPSNGHYVCDVRNSNRNIWMHFDDNHVEERTEAEILSECIRDGYIFFYIAEN</sequence>
<dbReference type="PROSITE" id="PS50235">
    <property type="entry name" value="USP_3"/>
    <property type="match status" value="1"/>
</dbReference>
<dbReference type="PROSITE" id="PS00972">
    <property type="entry name" value="USP_1"/>
    <property type="match status" value="1"/>
</dbReference>
<dbReference type="STRING" id="7209.A0A1I7VBI8"/>
<comment type="catalytic activity">
    <reaction evidence="2">
        <text>Thiol-dependent hydrolysis of ester, thioester, amide, peptide and isopeptide bonds formed by the C-terminal Gly of ubiquitin (a 76-residue protein attached to proteins as an intracellular targeting signal).</text>
        <dbReference type="EC" id="3.4.19.12"/>
    </reaction>
</comment>
<dbReference type="InterPro" id="IPR018200">
    <property type="entry name" value="USP_CS"/>
</dbReference>
<dbReference type="GO" id="GO:0000082">
    <property type="term" value="P:G1/S transition of mitotic cell cycle"/>
    <property type="evidence" value="ECO:0007669"/>
    <property type="project" value="TreeGrafter"/>
</dbReference>
<dbReference type="PROSITE" id="PS00973">
    <property type="entry name" value="USP_2"/>
    <property type="match status" value="1"/>
</dbReference>
<evidence type="ECO:0000256" key="1">
    <source>
        <dbReference type="ARBA" id="ARBA00009085"/>
    </source>
</evidence>
<dbReference type="InterPro" id="IPR038765">
    <property type="entry name" value="Papain-like_cys_pep_sf"/>
</dbReference>
<comment type="similarity">
    <text evidence="1 2">Belongs to the peptidase C19 family.</text>
</comment>
<dbReference type="GO" id="GO:0016579">
    <property type="term" value="P:protein deubiquitination"/>
    <property type="evidence" value="ECO:0007669"/>
    <property type="project" value="InterPro"/>
</dbReference>
<keyword evidence="5" id="KW-1185">Reference proteome</keyword>
<keyword evidence="2" id="KW-0378">Hydrolase</keyword>
<evidence type="ECO:0000256" key="2">
    <source>
        <dbReference type="RuleBase" id="RU366025"/>
    </source>
</evidence>
<dbReference type="Proteomes" id="UP000095285">
    <property type="component" value="Unassembled WGS sequence"/>
</dbReference>
<feature type="domain" description="USP" evidence="3">
    <location>
        <begin position="331"/>
        <end position="921"/>
    </location>
</feature>
<keyword evidence="2" id="KW-0788">Thiol protease</keyword>
<reference evidence="5" key="1">
    <citation type="submission" date="2012-04" db="EMBL/GenBank/DDBJ databases">
        <title>The Genome Sequence of Loa loa.</title>
        <authorList>
            <consortium name="The Broad Institute Genome Sequencing Platform"/>
            <consortium name="Broad Institute Genome Sequencing Center for Infectious Disease"/>
            <person name="Nutman T.B."/>
            <person name="Fink D.L."/>
            <person name="Russ C."/>
            <person name="Young S."/>
            <person name="Zeng Q."/>
            <person name="Gargeya S."/>
            <person name="Alvarado L."/>
            <person name="Berlin A."/>
            <person name="Chapman S.B."/>
            <person name="Chen Z."/>
            <person name="Freedman E."/>
            <person name="Gellesch M."/>
            <person name="Goldberg J."/>
            <person name="Griggs A."/>
            <person name="Gujja S."/>
            <person name="Heilman E.R."/>
            <person name="Heiman D."/>
            <person name="Howarth C."/>
            <person name="Mehta T."/>
            <person name="Neiman D."/>
            <person name="Pearson M."/>
            <person name="Roberts A."/>
            <person name="Saif S."/>
            <person name="Shea T."/>
            <person name="Shenoy N."/>
            <person name="Sisk P."/>
            <person name="Stolte C."/>
            <person name="Sykes S."/>
            <person name="White J."/>
            <person name="Yandava C."/>
            <person name="Haas B."/>
            <person name="Henn M.R."/>
            <person name="Nusbaum C."/>
            <person name="Birren B."/>
        </authorList>
    </citation>
    <scope>NUCLEOTIDE SEQUENCE [LARGE SCALE GENOMIC DNA]</scope>
</reference>
<dbReference type="GO" id="GO:0005829">
    <property type="term" value="C:cytosol"/>
    <property type="evidence" value="ECO:0007669"/>
    <property type="project" value="TreeGrafter"/>
</dbReference>
<keyword evidence="2" id="KW-0645">Protease</keyword>
<dbReference type="eggNOG" id="KOG1864">
    <property type="taxonomic scope" value="Eukaryota"/>
</dbReference>
<evidence type="ECO:0000259" key="4">
    <source>
        <dbReference type="PROSITE" id="PS50802"/>
    </source>
</evidence>
<dbReference type="InterPro" id="IPR028889">
    <property type="entry name" value="USP"/>
</dbReference>
<dbReference type="PANTHER" id="PTHR24006:SF915">
    <property type="entry name" value="UBIQUITIN CARBOXYL-TERMINAL HYDROLASE-RELATED"/>
    <property type="match status" value="1"/>
</dbReference>
<dbReference type="SUPFAM" id="SSF54001">
    <property type="entry name" value="Cysteine proteinases"/>
    <property type="match status" value="2"/>
</dbReference>
<dbReference type="WBParaSite" id="EN70_1198">
    <property type="protein sequence ID" value="EN70_1198"/>
    <property type="gene ID" value="EN70_1198"/>
</dbReference>
<accession>A0A1I7VBI8</accession>
<evidence type="ECO:0000313" key="6">
    <source>
        <dbReference type="WBParaSite" id="EN70_1198"/>
    </source>
</evidence>
<dbReference type="GO" id="GO:0006508">
    <property type="term" value="P:proteolysis"/>
    <property type="evidence" value="ECO:0007669"/>
    <property type="project" value="UniProtKB-KW"/>
</dbReference>
<dbReference type="CDD" id="cd22755">
    <property type="entry name" value="OTU_CeDUB-like"/>
    <property type="match status" value="1"/>
</dbReference>
<evidence type="ECO:0000259" key="3">
    <source>
        <dbReference type="PROSITE" id="PS50235"/>
    </source>
</evidence>
<dbReference type="Gene3D" id="3.90.70.10">
    <property type="entry name" value="Cysteine proteinases"/>
    <property type="match status" value="2"/>
</dbReference>
<dbReference type="InterPro" id="IPR050164">
    <property type="entry name" value="Peptidase_C19"/>
</dbReference>
<dbReference type="GO" id="GO:0004843">
    <property type="term" value="F:cysteine-type deubiquitinase activity"/>
    <property type="evidence" value="ECO:0007669"/>
    <property type="project" value="UniProtKB-UniRule"/>
</dbReference>
<keyword evidence="2" id="KW-0833">Ubl conjugation pathway</keyword>
<dbReference type="PANTHER" id="PTHR24006">
    <property type="entry name" value="UBIQUITIN CARBOXYL-TERMINAL HYDROLASE"/>
    <property type="match status" value="1"/>
</dbReference>
<dbReference type="CDD" id="cd02257">
    <property type="entry name" value="Peptidase_C19"/>
    <property type="match status" value="2"/>
</dbReference>
<reference evidence="6" key="2">
    <citation type="submission" date="2016-11" db="UniProtKB">
        <authorList>
            <consortium name="WormBaseParasite"/>
        </authorList>
    </citation>
    <scope>IDENTIFICATION</scope>
</reference>
<name>A0A1I7VBI8_LOALO</name>
<protein>
    <recommendedName>
        <fullName evidence="2">Ubiquitin carboxyl-terminal hydrolase</fullName>
        <ecNumber evidence="2">3.4.19.12</ecNumber>
    </recommendedName>
</protein>
<proteinExistence type="inferred from homology"/>
<dbReference type="AlphaFoldDB" id="A0A1I7VBI8"/>
<dbReference type="EC" id="3.4.19.12" evidence="2"/>
<dbReference type="PROSITE" id="PS50802">
    <property type="entry name" value="OTU"/>
    <property type="match status" value="1"/>
</dbReference>
<dbReference type="InterPro" id="IPR001394">
    <property type="entry name" value="Peptidase_C19_UCH"/>
</dbReference>
<evidence type="ECO:0000313" key="5">
    <source>
        <dbReference type="Proteomes" id="UP000095285"/>
    </source>
</evidence>
<dbReference type="InterPro" id="IPR003323">
    <property type="entry name" value="OTU_dom"/>
</dbReference>
<feature type="domain" description="OTU" evidence="4">
    <location>
        <begin position="710"/>
        <end position="850"/>
    </location>
</feature>
<dbReference type="Pfam" id="PF00443">
    <property type="entry name" value="UCH"/>
    <property type="match status" value="1"/>
</dbReference>
<dbReference type="GO" id="GO:0005634">
    <property type="term" value="C:nucleus"/>
    <property type="evidence" value="ECO:0007669"/>
    <property type="project" value="TreeGrafter"/>
</dbReference>
<organism evidence="5 6">
    <name type="scientific">Loa loa</name>
    <name type="common">Eye worm</name>
    <name type="synonym">Filaria loa</name>
    <dbReference type="NCBI Taxonomy" id="7209"/>
    <lineage>
        <taxon>Eukaryota</taxon>
        <taxon>Metazoa</taxon>
        <taxon>Ecdysozoa</taxon>
        <taxon>Nematoda</taxon>
        <taxon>Chromadorea</taxon>
        <taxon>Rhabditida</taxon>
        <taxon>Spirurina</taxon>
        <taxon>Spiruromorpha</taxon>
        <taxon>Filarioidea</taxon>
        <taxon>Onchocercidae</taxon>
        <taxon>Loa</taxon>
    </lineage>
</organism>